<evidence type="ECO:0000313" key="2">
    <source>
        <dbReference type="Proteomes" id="UP000235116"/>
    </source>
</evidence>
<name>A0A2K9LGN2_9GAMM</name>
<reference evidence="2" key="1">
    <citation type="submission" date="2017-08" db="EMBL/GenBank/DDBJ databases">
        <title>Direct submision.</title>
        <authorList>
            <person name="Kim S.-J."/>
            <person name="Rhee S.-K."/>
        </authorList>
    </citation>
    <scope>NUCLEOTIDE SEQUENCE [LARGE SCALE GENOMIC DNA]</scope>
    <source>
        <strain evidence="2">GI5</strain>
    </source>
</reference>
<accession>A0A2K9LGN2</accession>
<proteinExistence type="predicted"/>
<dbReference type="AlphaFoldDB" id="A0A2K9LGN2"/>
<organism evidence="1 2">
    <name type="scientific">Ketobacter alkanivorans</name>
    <dbReference type="NCBI Taxonomy" id="1917421"/>
    <lineage>
        <taxon>Bacteria</taxon>
        <taxon>Pseudomonadati</taxon>
        <taxon>Pseudomonadota</taxon>
        <taxon>Gammaproteobacteria</taxon>
        <taxon>Pseudomonadales</taxon>
        <taxon>Ketobacteraceae</taxon>
        <taxon>Ketobacter</taxon>
    </lineage>
</organism>
<dbReference type="Proteomes" id="UP000235116">
    <property type="component" value="Chromosome"/>
</dbReference>
<keyword evidence="2" id="KW-1185">Reference proteome</keyword>
<sequence>MSEFSVRVKTQLEQFNSSVDQIINASRGLYVKIREESNKQFDELVKAGEQQLQAEESFLEQLKKDIINPFEDVKSSLDQLKNASVGLVVKARKSSESYFDELVELGSTTVEEVTEVAKKTVKKVSSAKKTEKAVVTE</sequence>
<gene>
    <name evidence="1" type="ORF">Kalk_03385</name>
</gene>
<protein>
    <recommendedName>
        <fullName evidence="3">Phasin domain-containing protein</fullName>
    </recommendedName>
</protein>
<dbReference type="KEGG" id="kak:Kalk_03385"/>
<dbReference type="RefSeq" id="WP_101892858.1">
    <property type="nucleotide sequence ID" value="NZ_CP022684.1"/>
</dbReference>
<evidence type="ECO:0000313" key="1">
    <source>
        <dbReference type="EMBL" id="AUM11518.1"/>
    </source>
</evidence>
<dbReference type="OrthoDB" id="7063983at2"/>
<evidence type="ECO:0008006" key="3">
    <source>
        <dbReference type="Google" id="ProtNLM"/>
    </source>
</evidence>
<dbReference type="EMBL" id="CP022684">
    <property type="protein sequence ID" value="AUM11518.1"/>
    <property type="molecule type" value="Genomic_DNA"/>
</dbReference>